<protein>
    <recommendedName>
        <fullName evidence="4">V-SNARE coiled-coil homology domain-containing protein</fullName>
    </recommendedName>
</protein>
<comment type="caution">
    <text evidence="5">The sequence shown here is derived from an EMBL/GenBank/DDBJ whole genome shotgun (WGS) entry which is preliminary data.</text>
</comment>
<dbReference type="InterPro" id="IPR016444">
    <property type="entry name" value="Synaptobrevin/VAMP"/>
</dbReference>
<keyword evidence="6" id="KW-1185">Reference proteome</keyword>
<keyword evidence="1" id="KW-0175">Coiled coil</keyword>
<gene>
    <name evidence="5" type="ORF">CAUJ_LOCUS2775</name>
</gene>
<dbReference type="PROSITE" id="PS50892">
    <property type="entry name" value="V_SNARE"/>
    <property type="match status" value="1"/>
</dbReference>
<feature type="region of interest" description="Disordered" evidence="2">
    <location>
        <begin position="1"/>
        <end position="20"/>
    </location>
</feature>
<evidence type="ECO:0000256" key="3">
    <source>
        <dbReference type="SAM" id="Phobius"/>
    </source>
</evidence>
<keyword evidence="3" id="KW-0812">Transmembrane</keyword>
<dbReference type="EMBL" id="CAJGYM010000005">
    <property type="protein sequence ID" value="CAD6186856.1"/>
    <property type="molecule type" value="Genomic_DNA"/>
</dbReference>
<reference evidence="5" key="1">
    <citation type="submission" date="2020-10" db="EMBL/GenBank/DDBJ databases">
        <authorList>
            <person name="Kikuchi T."/>
        </authorList>
    </citation>
    <scope>NUCLEOTIDE SEQUENCE</scope>
    <source>
        <strain evidence="5">NKZ352</strain>
    </source>
</reference>
<feature type="domain" description="V-SNARE coiled-coil homology" evidence="4">
    <location>
        <begin position="20"/>
        <end position="80"/>
    </location>
</feature>
<feature type="transmembrane region" description="Helical" evidence="3">
    <location>
        <begin position="82"/>
        <end position="104"/>
    </location>
</feature>
<dbReference type="InterPro" id="IPR001388">
    <property type="entry name" value="Synaptobrevin-like"/>
</dbReference>
<sequence>MADLGNGSSETPGGTWNSKRLQQTQAQVNDVIGVMKDNVNKVMEREQHLASLDHRADVLQEGASRFQQSSTSLRKKYWWKNLKMMICLGVLIFFIVLAFVLWVTNRAIFREERRWKNNTTNIRNERI</sequence>
<proteinExistence type="predicted"/>
<evidence type="ECO:0000313" key="5">
    <source>
        <dbReference type="EMBL" id="CAD6186856.1"/>
    </source>
</evidence>
<accession>A0A8S1GTC9</accession>
<evidence type="ECO:0000313" key="6">
    <source>
        <dbReference type="Proteomes" id="UP000835052"/>
    </source>
</evidence>
<dbReference type="Proteomes" id="UP000835052">
    <property type="component" value="Unassembled WGS sequence"/>
</dbReference>
<evidence type="ECO:0000256" key="2">
    <source>
        <dbReference type="SAM" id="MobiDB-lite"/>
    </source>
</evidence>
<dbReference type="CDD" id="cd15870">
    <property type="entry name" value="R-SNARE_VAMP2"/>
    <property type="match status" value="1"/>
</dbReference>
<name>A0A8S1GTC9_9PELO</name>
<dbReference type="SUPFAM" id="SSF58038">
    <property type="entry name" value="SNARE fusion complex"/>
    <property type="match status" value="1"/>
</dbReference>
<dbReference type="Pfam" id="PF00957">
    <property type="entry name" value="Synaptobrevin"/>
    <property type="match status" value="1"/>
</dbReference>
<dbReference type="InterPro" id="IPR042855">
    <property type="entry name" value="V_SNARE_CC"/>
</dbReference>
<organism evidence="5 6">
    <name type="scientific">Caenorhabditis auriculariae</name>
    <dbReference type="NCBI Taxonomy" id="2777116"/>
    <lineage>
        <taxon>Eukaryota</taxon>
        <taxon>Metazoa</taxon>
        <taxon>Ecdysozoa</taxon>
        <taxon>Nematoda</taxon>
        <taxon>Chromadorea</taxon>
        <taxon>Rhabditida</taxon>
        <taxon>Rhabditina</taxon>
        <taxon>Rhabditomorpha</taxon>
        <taxon>Rhabditoidea</taxon>
        <taxon>Rhabditidae</taxon>
        <taxon>Peloderinae</taxon>
        <taxon>Caenorhabditis</taxon>
    </lineage>
</organism>
<dbReference type="PRINTS" id="PR00219">
    <property type="entry name" value="SYNAPTOBREVN"/>
</dbReference>
<dbReference type="GO" id="GO:0016192">
    <property type="term" value="P:vesicle-mediated transport"/>
    <property type="evidence" value="ECO:0007669"/>
    <property type="project" value="InterPro"/>
</dbReference>
<dbReference type="PANTHER" id="PTHR45701">
    <property type="entry name" value="SYNAPTOBREVIN FAMILY MEMBER"/>
    <property type="match status" value="1"/>
</dbReference>
<evidence type="ECO:0000256" key="1">
    <source>
        <dbReference type="PROSITE-ProRule" id="PRU00290"/>
    </source>
</evidence>
<dbReference type="AlphaFoldDB" id="A0A8S1GTC9"/>
<keyword evidence="3" id="KW-1133">Transmembrane helix</keyword>
<dbReference type="Gene3D" id="1.20.5.110">
    <property type="match status" value="1"/>
</dbReference>
<keyword evidence="3" id="KW-0472">Membrane</keyword>
<dbReference type="OrthoDB" id="10042941at2759"/>
<dbReference type="GO" id="GO:0016020">
    <property type="term" value="C:membrane"/>
    <property type="evidence" value="ECO:0007669"/>
    <property type="project" value="InterPro"/>
</dbReference>
<evidence type="ECO:0000259" key="4">
    <source>
        <dbReference type="PROSITE" id="PS50892"/>
    </source>
</evidence>